<gene>
    <name evidence="2" type="ORF">MNOR_LOCUS22754</name>
</gene>
<comment type="caution">
    <text evidence="2">The sequence shown here is derived from an EMBL/GenBank/DDBJ whole genome shotgun (WGS) entry which is preliminary data.</text>
</comment>
<evidence type="ECO:0000256" key="1">
    <source>
        <dbReference type="SAM" id="Phobius"/>
    </source>
</evidence>
<protein>
    <recommendedName>
        <fullName evidence="4">Protein snakeskin</fullName>
    </recommendedName>
</protein>
<evidence type="ECO:0000313" key="2">
    <source>
        <dbReference type="EMBL" id="CAL4121892.1"/>
    </source>
</evidence>
<accession>A0AAV2RD15</accession>
<organism evidence="2 3">
    <name type="scientific">Meganyctiphanes norvegica</name>
    <name type="common">Northern krill</name>
    <name type="synonym">Thysanopoda norvegica</name>
    <dbReference type="NCBI Taxonomy" id="48144"/>
    <lineage>
        <taxon>Eukaryota</taxon>
        <taxon>Metazoa</taxon>
        <taxon>Ecdysozoa</taxon>
        <taxon>Arthropoda</taxon>
        <taxon>Crustacea</taxon>
        <taxon>Multicrustacea</taxon>
        <taxon>Malacostraca</taxon>
        <taxon>Eumalacostraca</taxon>
        <taxon>Eucarida</taxon>
        <taxon>Euphausiacea</taxon>
        <taxon>Euphausiidae</taxon>
        <taxon>Meganyctiphanes</taxon>
    </lineage>
</organism>
<dbReference type="EMBL" id="CAXKWB010019441">
    <property type="protein sequence ID" value="CAL4121892.1"/>
    <property type="molecule type" value="Genomic_DNA"/>
</dbReference>
<dbReference type="InterPro" id="IPR038976">
    <property type="entry name" value="Ssk"/>
</dbReference>
<dbReference type="GO" id="GO:0005886">
    <property type="term" value="C:plasma membrane"/>
    <property type="evidence" value="ECO:0007669"/>
    <property type="project" value="TreeGrafter"/>
</dbReference>
<dbReference type="Proteomes" id="UP001497623">
    <property type="component" value="Unassembled WGS sequence"/>
</dbReference>
<evidence type="ECO:0000313" key="3">
    <source>
        <dbReference type="Proteomes" id="UP001497623"/>
    </source>
</evidence>
<keyword evidence="1" id="KW-1133">Transmembrane helix</keyword>
<evidence type="ECO:0008006" key="4">
    <source>
        <dbReference type="Google" id="ProtNLM"/>
    </source>
</evidence>
<dbReference type="PANTHER" id="PTHR36692">
    <property type="entry name" value="PROTEIN SNAKESKIN"/>
    <property type="match status" value="1"/>
</dbReference>
<name>A0AAV2RD15_MEGNR</name>
<keyword evidence="1" id="KW-0472">Membrane</keyword>
<sequence>MTNFKSLISIPGLLKMLQIGLGIGCIALLRVYNLAFGPDIDRTLVGHVALGSTVLISLPLLVGYILEHGSSGLEGMYLSIVGSLNFAAGSLAIEVYHDQSTDYDSVKAGLGMGALMILNGLVYFIDCMCRCRSRHAYDPVTRH</sequence>
<dbReference type="AlphaFoldDB" id="A0AAV2RD15"/>
<dbReference type="GO" id="GO:0019991">
    <property type="term" value="P:septate junction assembly"/>
    <property type="evidence" value="ECO:0007669"/>
    <property type="project" value="InterPro"/>
</dbReference>
<dbReference type="PANTHER" id="PTHR36692:SF3">
    <property type="entry name" value="PROTEIN SNAKESKIN"/>
    <property type="match status" value="1"/>
</dbReference>
<keyword evidence="1" id="KW-0812">Transmembrane</keyword>
<proteinExistence type="predicted"/>
<feature type="transmembrane region" description="Helical" evidence="1">
    <location>
        <begin position="44"/>
        <end position="65"/>
    </location>
</feature>
<feature type="transmembrane region" description="Helical" evidence="1">
    <location>
        <begin position="77"/>
        <end position="96"/>
    </location>
</feature>
<keyword evidence="3" id="KW-1185">Reference proteome</keyword>
<reference evidence="2 3" key="1">
    <citation type="submission" date="2024-05" db="EMBL/GenBank/DDBJ databases">
        <authorList>
            <person name="Wallberg A."/>
        </authorList>
    </citation>
    <scope>NUCLEOTIDE SEQUENCE [LARGE SCALE GENOMIC DNA]</scope>
</reference>
<feature type="transmembrane region" description="Helical" evidence="1">
    <location>
        <begin position="12"/>
        <end position="32"/>
    </location>
</feature>
<feature type="transmembrane region" description="Helical" evidence="1">
    <location>
        <begin position="108"/>
        <end position="125"/>
    </location>
</feature>